<keyword evidence="2" id="KW-1185">Reference proteome</keyword>
<dbReference type="SUPFAM" id="SSF140453">
    <property type="entry name" value="EsxAB dimer-like"/>
    <property type="match status" value="1"/>
</dbReference>
<name>A0ABN2N2S1_9MICO</name>
<comment type="caution">
    <text evidence="1">The sequence shown here is derived from an EMBL/GenBank/DDBJ whole genome shotgun (WGS) entry which is preliminary data.</text>
</comment>
<sequence length="92" mass="9627">MAGGMYGADIEALRVLADTIAEGSARLDGVVAAVGAAMVPEDGWSGPDAEGFRAEWTDEHMVRLRETASALAELAGKVRENADAQEATSNDY</sequence>
<dbReference type="RefSeq" id="WP_344098899.1">
    <property type="nucleotide sequence ID" value="NZ_BAAANL010000001.1"/>
</dbReference>
<dbReference type="EMBL" id="BAAANL010000001">
    <property type="protein sequence ID" value="GAA1850135.1"/>
    <property type="molecule type" value="Genomic_DNA"/>
</dbReference>
<organism evidence="1 2">
    <name type="scientific">Myceligenerans crystallogenes</name>
    <dbReference type="NCBI Taxonomy" id="316335"/>
    <lineage>
        <taxon>Bacteria</taxon>
        <taxon>Bacillati</taxon>
        <taxon>Actinomycetota</taxon>
        <taxon>Actinomycetes</taxon>
        <taxon>Micrococcales</taxon>
        <taxon>Promicromonosporaceae</taxon>
        <taxon>Myceligenerans</taxon>
    </lineage>
</organism>
<dbReference type="Proteomes" id="UP001501094">
    <property type="component" value="Unassembled WGS sequence"/>
</dbReference>
<gene>
    <name evidence="1" type="ORF">GCM10009751_03010</name>
</gene>
<accession>A0ABN2N2S1</accession>
<protein>
    <recommendedName>
        <fullName evidence="3">WXG100 family type VII secretion target</fullName>
    </recommendedName>
</protein>
<reference evidence="1 2" key="1">
    <citation type="journal article" date="2019" name="Int. J. Syst. Evol. Microbiol.">
        <title>The Global Catalogue of Microorganisms (GCM) 10K type strain sequencing project: providing services to taxonomists for standard genome sequencing and annotation.</title>
        <authorList>
            <consortium name="The Broad Institute Genomics Platform"/>
            <consortium name="The Broad Institute Genome Sequencing Center for Infectious Disease"/>
            <person name="Wu L."/>
            <person name="Ma J."/>
        </authorList>
    </citation>
    <scope>NUCLEOTIDE SEQUENCE [LARGE SCALE GENOMIC DNA]</scope>
    <source>
        <strain evidence="1 2">JCM 14326</strain>
    </source>
</reference>
<evidence type="ECO:0000313" key="2">
    <source>
        <dbReference type="Proteomes" id="UP001501094"/>
    </source>
</evidence>
<evidence type="ECO:0000313" key="1">
    <source>
        <dbReference type="EMBL" id="GAA1850135.1"/>
    </source>
</evidence>
<dbReference type="Gene3D" id="1.10.287.1060">
    <property type="entry name" value="ESAT-6-like"/>
    <property type="match status" value="1"/>
</dbReference>
<proteinExistence type="predicted"/>
<evidence type="ECO:0008006" key="3">
    <source>
        <dbReference type="Google" id="ProtNLM"/>
    </source>
</evidence>
<dbReference type="InterPro" id="IPR036689">
    <property type="entry name" value="ESAT-6-like_sf"/>
</dbReference>